<proteinExistence type="predicted"/>
<dbReference type="OrthoDB" id="9813910at2"/>
<feature type="transmembrane region" description="Helical" evidence="1">
    <location>
        <begin position="164"/>
        <end position="187"/>
    </location>
</feature>
<evidence type="ECO:0000259" key="2">
    <source>
        <dbReference type="Pfam" id="PF18935"/>
    </source>
</evidence>
<protein>
    <recommendedName>
        <fullName evidence="2">DUF5683 domain-containing protein</fullName>
    </recommendedName>
</protein>
<keyword evidence="1" id="KW-0472">Membrane</keyword>
<dbReference type="Proteomes" id="UP000181976">
    <property type="component" value="Unassembled WGS sequence"/>
</dbReference>
<gene>
    <name evidence="3" type="ORF">SAMN05444380_101203</name>
</gene>
<feature type="transmembrane region" description="Helical" evidence="1">
    <location>
        <begin position="82"/>
        <end position="101"/>
    </location>
</feature>
<dbReference type="EMBL" id="FONA01000001">
    <property type="protein sequence ID" value="SFD74334.1"/>
    <property type="molecule type" value="Genomic_DNA"/>
</dbReference>
<evidence type="ECO:0000256" key="1">
    <source>
        <dbReference type="SAM" id="Phobius"/>
    </source>
</evidence>
<dbReference type="eggNOG" id="ENOG502ZCD0">
    <property type="taxonomic scope" value="Bacteria"/>
</dbReference>
<keyword evidence="1" id="KW-0812">Transmembrane</keyword>
<keyword evidence="4" id="KW-1185">Reference proteome</keyword>
<evidence type="ECO:0000313" key="4">
    <source>
        <dbReference type="Proteomes" id="UP000181976"/>
    </source>
</evidence>
<dbReference type="InterPro" id="IPR043738">
    <property type="entry name" value="DUF5683"/>
</dbReference>
<dbReference type="InParanoid" id="A0A1I1UUI1"/>
<dbReference type="STRING" id="385682.SAMN05444380_101203"/>
<name>A0A1I1UUI1_9BACT</name>
<accession>A0A1I1UUI1</accession>
<evidence type="ECO:0000313" key="3">
    <source>
        <dbReference type="EMBL" id="SFD74334.1"/>
    </source>
</evidence>
<organism evidence="3 4">
    <name type="scientific">Thermophagus xiamenensis</name>
    <dbReference type="NCBI Taxonomy" id="385682"/>
    <lineage>
        <taxon>Bacteria</taxon>
        <taxon>Pseudomonadati</taxon>
        <taxon>Bacteroidota</taxon>
        <taxon>Bacteroidia</taxon>
        <taxon>Marinilabiliales</taxon>
        <taxon>Marinilabiliaceae</taxon>
        <taxon>Thermophagus</taxon>
    </lineage>
</organism>
<reference evidence="3 4" key="1">
    <citation type="submission" date="2016-10" db="EMBL/GenBank/DDBJ databases">
        <authorList>
            <person name="de Groot N.N."/>
        </authorList>
    </citation>
    <scope>NUCLEOTIDE SEQUENCE [LARGE SCALE GENOMIC DNA]</scope>
    <source>
        <strain evidence="3 4">DSM 19012</strain>
    </source>
</reference>
<sequence>MEFMQWRRFECALIMAVFLLVGVGTSSLNAQEVIKTDTVSLGEGNTFQEVFPFPGKKIHSPHKATFYSAILPGLGQAYNKKYWKIPIIYGVIGSMAYAIHFNSTNYTKYKNAYRDFLIQDPGNKSYADILPPTLTVEDVEGQYAEWFEQALENKRDYYRRYRDLSYIGMVAIYVLNLIDASVDAHFYDFDVSDDLSLNVQPVIMAPTPYSNQNIGIRLSFNF</sequence>
<dbReference type="Pfam" id="PF18935">
    <property type="entry name" value="DUF5683"/>
    <property type="match status" value="1"/>
</dbReference>
<dbReference type="AlphaFoldDB" id="A0A1I1UUI1"/>
<feature type="domain" description="DUF5683" evidence="2">
    <location>
        <begin position="58"/>
        <end position="222"/>
    </location>
</feature>
<keyword evidence="1" id="KW-1133">Transmembrane helix</keyword>